<protein>
    <recommendedName>
        <fullName evidence="2">EamA domain-containing protein</fullName>
    </recommendedName>
</protein>
<keyword evidence="4" id="KW-1185">Reference proteome</keyword>
<feature type="transmembrane region" description="Helical" evidence="1">
    <location>
        <begin position="143"/>
        <end position="165"/>
    </location>
</feature>
<dbReference type="EMBL" id="JAPFFF010000004">
    <property type="protein sequence ID" value="KAK8891170.1"/>
    <property type="molecule type" value="Genomic_DNA"/>
</dbReference>
<reference evidence="3 4" key="1">
    <citation type="submission" date="2024-04" db="EMBL/GenBank/DDBJ databases">
        <title>Tritrichomonas musculus Genome.</title>
        <authorList>
            <person name="Alves-Ferreira E."/>
            <person name="Grigg M."/>
            <person name="Lorenzi H."/>
            <person name="Galac M."/>
        </authorList>
    </citation>
    <scope>NUCLEOTIDE SEQUENCE [LARGE SCALE GENOMIC DNA]</scope>
    <source>
        <strain evidence="3 4">EAF2021</strain>
    </source>
</reference>
<feature type="transmembrane region" description="Helical" evidence="1">
    <location>
        <begin position="116"/>
        <end position="136"/>
    </location>
</feature>
<accession>A0ABR2KMG6</accession>
<feature type="transmembrane region" description="Helical" evidence="1">
    <location>
        <begin position="342"/>
        <end position="361"/>
    </location>
</feature>
<gene>
    <name evidence="3" type="ORF">M9Y10_028376</name>
</gene>
<dbReference type="Pfam" id="PF00892">
    <property type="entry name" value="EamA"/>
    <property type="match status" value="1"/>
</dbReference>
<evidence type="ECO:0000313" key="4">
    <source>
        <dbReference type="Proteomes" id="UP001470230"/>
    </source>
</evidence>
<dbReference type="InterPro" id="IPR000620">
    <property type="entry name" value="EamA_dom"/>
</dbReference>
<keyword evidence="1" id="KW-1133">Transmembrane helix</keyword>
<comment type="caution">
    <text evidence="3">The sequence shown here is derived from an EMBL/GenBank/DDBJ whole genome shotgun (WGS) entry which is preliminary data.</text>
</comment>
<dbReference type="PANTHER" id="PTHR13146:SF6">
    <property type="entry name" value="THH1_TOM1_TOM3 DOMAIN-CONTAINING PROTEIN"/>
    <property type="match status" value="1"/>
</dbReference>
<feature type="domain" description="EamA" evidence="2">
    <location>
        <begin position="55"/>
        <end position="158"/>
    </location>
</feature>
<organism evidence="3 4">
    <name type="scientific">Tritrichomonas musculus</name>
    <dbReference type="NCBI Taxonomy" id="1915356"/>
    <lineage>
        <taxon>Eukaryota</taxon>
        <taxon>Metamonada</taxon>
        <taxon>Parabasalia</taxon>
        <taxon>Tritrichomonadida</taxon>
        <taxon>Tritrichomonadidae</taxon>
        <taxon>Tritrichomonas</taxon>
    </lineage>
</organism>
<keyword evidence="1" id="KW-0472">Membrane</keyword>
<feature type="transmembrane region" description="Helical" evidence="1">
    <location>
        <begin position="373"/>
        <end position="395"/>
    </location>
</feature>
<dbReference type="Proteomes" id="UP001470230">
    <property type="component" value="Unassembled WGS sequence"/>
</dbReference>
<dbReference type="SUPFAM" id="SSF103481">
    <property type="entry name" value="Multidrug resistance efflux transporter EmrE"/>
    <property type="match status" value="1"/>
</dbReference>
<feature type="transmembrane region" description="Helical" evidence="1">
    <location>
        <begin position="300"/>
        <end position="321"/>
    </location>
</feature>
<feature type="transmembrane region" description="Helical" evidence="1">
    <location>
        <begin position="93"/>
        <end position="110"/>
    </location>
</feature>
<keyword evidence="1" id="KW-0812">Transmembrane</keyword>
<name>A0ABR2KMG6_9EUKA</name>
<proteinExistence type="predicted"/>
<feature type="transmembrane region" description="Helical" evidence="1">
    <location>
        <begin position="253"/>
        <end position="280"/>
    </location>
</feature>
<evidence type="ECO:0000259" key="2">
    <source>
        <dbReference type="Pfam" id="PF00892"/>
    </source>
</evidence>
<sequence>MKSSKKSLIISRLSAFFLLFFGTISSVTSKIQLTVPSQGYMNIEHYFEKPGMQVFIMFFGMSFAMIVGIYWGPTNGPMNLKSFSKYQYMISSLNSTCATVAIFINTVGLTRINVSIFMMLRGSLSIFSTLFSILFLKKKFKKYQWFGIILTIVSLIIVGVAGVMISDNNRNDKVERNSYTETYLSEKNNTEYANNTIFIQDSRPLESLSENNSERFNWFDRLIGIIIIIIAQVIQGWQLVFDEYMTQTLKLPVMLVVGMEGVWGVLIMLFIGFPFCFIVPGKDPSPLGGSLENVYDSLLMIKNSKFILLICIVACLAIGCYDISGMSVTATMSSVHRTIFEALRTLTTWVTMLIIGIFSDFGEKWKNWSWLELAGFILLAYSSFVFNGVIAPPFIKEEKEDNHIIDYQTL</sequence>
<dbReference type="PANTHER" id="PTHR13146">
    <property type="match status" value="1"/>
</dbReference>
<feature type="transmembrane region" description="Helical" evidence="1">
    <location>
        <begin position="53"/>
        <end position="72"/>
    </location>
</feature>
<evidence type="ECO:0000313" key="3">
    <source>
        <dbReference type="EMBL" id="KAK8891170.1"/>
    </source>
</evidence>
<dbReference type="InterPro" id="IPR037185">
    <property type="entry name" value="EmrE-like"/>
</dbReference>
<evidence type="ECO:0000256" key="1">
    <source>
        <dbReference type="SAM" id="Phobius"/>
    </source>
</evidence>
<feature type="transmembrane region" description="Helical" evidence="1">
    <location>
        <begin position="222"/>
        <end position="241"/>
    </location>
</feature>